<feature type="compositionally biased region" description="Basic and acidic residues" evidence="1">
    <location>
        <begin position="348"/>
        <end position="368"/>
    </location>
</feature>
<evidence type="ECO:0000256" key="2">
    <source>
        <dbReference type="SAM" id="SignalP"/>
    </source>
</evidence>
<accession>A0A6A5WQX8</accession>
<gene>
    <name evidence="3" type="ORF">P154DRAFT_593602</name>
</gene>
<dbReference type="OrthoDB" id="5337308at2759"/>
<proteinExistence type="predicted"/>
<evidence type="ECO:0000313" key="3">
    <source>
        <dbReference type="EMBL" id="KAF2002601.1"/>
    </source>
</evidence>
<feature type="signal peptide" evidence="2">
    <location>
        <begin position="1"/>
        <end position="18"/>
    </location>
</feature>
<reference evidence="3" key="1">
    <citation type="journal article" date="2020" name="Stud. Mycol.">
        <title>101 Dothideomycetes genomes: a test case for predicting lifestyles and emergence of pathogens.</title>
        <authorList>
            <person name="Haridas S."/>
            <person name="Albert R."/>
            <person name="Binder M."/>
            <person name="Bloem J."/>
            <person name="Labutti K."/>
            <person name="Salamov A."/>
            <person name="Andreopoulos B."/>
            <person name="Baker S."/>
            <person name="Barry K."/>
            <person name="Bills G."/>
            <person name="Bluhm B."/>
            <person name="Cannon C."/>
            <person name="Castanera R."/>
            <person name="Culley D."/>
            <person name="Daum C."/>
            <person name="Ezra D."/>
            <person name="Gonzalez J."/>
            <person name="Henrissat B."/>
            <person name="Kuo A."/>
            <person name="Liang C."/>
            <person name="Lipzen A."/>
            <person name="Lutzoni F."/>
            <person name="Magnuson J."/>
            <person name="Mondo S."/>
            <person name="Nolan M."/>
            <person name="Ohm R."/>
            <person name="Pangilinan J."/>
            <person name="Park H.-J."/>
            <person name="Ramirez L."/>
            <person name="Alfaro M."/>
            <person name="Sun H."/>
            <person name="Tritt A."/>
            <person name="Yoshinaga Y."/>
            <person name="Zwiers L.-H."/>
            <person name="Turgeon B."/>
            <person name="Goodwin S."/>
            <person name="Spatafora J."/>
            <person name="Crous P."/>
            <person name="Grigoriev I."/>
        </authorList>
    </citation>
    <scope>NUCLEOTIDE SEQUENCE</scope>
    <source>
        <strain evidence="3">CBS 123094</strain>
    </source>
</reference>
<evidence type="ECO:0000256" key="1">
    <source>
        <dbReference type="SAM" id="MobiDB-lite"/>
    </source>
</evidence>
<protein>
    <submittedName>
        <fullName evidence="3">Uncharacterized protein</fullName>
    </submittedName>
</protein>
<dbReference type="AlphaFoldDB" id="A0A6A5WQX8"/>
<keyword evidence="2" id="KW-0732">Signal</keyword>
<feature type="chain" id="PRO_5025475039" evidence="2">
    <location>
        <begin position="19"/>
        <end position="401"/>
    </location>
</feature>
<evidence type="ECO:0000313" key="4">
    <source>
        <dbReference type="Proteomes" id="UP000799779"/>
    </source>
</evidence>
<dbReference type="EMBL" id="ML977576">
    <property type="protein sequence ID" value="KAF2002601.1"/>
    <property type="molecule type" value="Genomic_DNA"/>
</dbReference>
<keyword evidence="4" id="KW-1185">Reference proteome</keyword>
<feature type="compositionally biased region" description="Polar residues" evidence="1">
    <location>
        <begin position="372"/>
        <end position="385"/>
    </location>
</feature>
<dbReference type="Proteomes" id="UP000799779">
    <property type="component" value="Unassembled WGS sequence"/>
</dbReference>
<name>A0A6A5WQX8_9PLEO</name>
<organism evidence="3 4">
    <name type="scientific">Amniculicola lignicola CBS 123094</name>
    <dbReference type="NCBI Taxonomy" id="1392246"/>
    <lineage>
        <taxon>Eukaryota</taxon>
        <taxon>Fungi</taxon>
        <taxon>Dikarya</taxon>
        <taxon>Ascomycota</taxon>
        <taxon>Pezizomycotina</taxon>
        <taxon>Dothideomycetes</taxon>
        <taxon>Pleosporomycetidae</taxon>
        <taxon>Pleosporales</taxon>
        <taxon>Amniculicolaceae</taxon>
        <taxon>Amniculicola</taxon>
    </lineage>
</organism>
<sequence>MRLSLVAPWAALVAFVTCEIPHQNPDPFNMTLINGTLGDGGSGGPLDSDWPPLDDTRWNQLKCKGEMFQHLMTLSDEKCGKALDPPRDSCVSQWSGEDSLKAWGWDYFDAPGVNGDLSNTEYWGLRPALRALGLSYKAMKRHQEGGNFIFWWHTHYDLWAKNEKGEKIGKNHQTYVGTDGKTRRVTGGEYLHGWNPTDGVITAMNLLSPAKAAERMKPPVPQSDWPALARQSDLMYLGWEDLTDDQDRDNIKHFFVLSIENELTGMAIVRAVRGRKKEFVTDWPGDLFDKDTDEAMALLGSPLGRAFAHFLFQHKPTLGHLRVKDVRVFIGEKILHEGPILMISVEPVPKEEEPKNPDDPDKPGKRSEMGLAQSSPFGSNGTLSQINDSNFVRTYFIRSKL</sequence>
<feature type="region of interest" description="Disordered" evidence="1">
    <location>
        <begin position="346"/>
        <end position="385"/>
    </location>
</feature>